<feature type="coiled-coil region" evidence="1">
    <location>
        <begin position="276"/>
        <end position="303"/>
    </location>
</feature>
<feature type="region of interest" description="Disordered" evidence="2">
    <location>
        <begin position="1"/>
        <end position="59"/>
    </location>
</feature>
<dbReference type="AlphaFoldDB" id="A0A4Y7ICH5"/>
<dbReference type="PANTHER" id="PTHR33018">
    <property type="entry name" value="OS10G0338966 PROTEIN-RELATED"/>
    <property type="match status" value="1"/>
</dbReference>
<protein>
    <recommendedName>
        <fullName evidence="3">DUF8039 domain-containing protein</fullName>
    </recommendedName>
</protein>
<dbReference type="EMBL" id="CM010715">
    <property type="protein sequence ID" value="RZC45452.1"/>
    <property type="molecule type" value="Genomic_DNA"/>
</dbReference>
<sequence length="440" mass="49690">MENDKENDIAANENEKGDEGEEKRKSVPRGLTRMSSQGITEDKTKNPDKATVSFNNKDQPIGDPSVQLASVLGVLVRRNIPLNFKDWRLMRFIVDDFYRDYYHGKMCCYLKEARSKKTGKILYLDELEEEEREKRIKALKPQNMSDNEWEEFVETVFSKEFRVSKKTQNAGNPAEAYHPHTISREGYARMEAKMQKERNTTEKIDRVELWITGHKQKEGKEPNPRDKIARAEADAGSDVGGSSVTDDILVKALGDDKPGRLKGIGFGATKTKMVVKSHYKKNINECRESMKELNGRLMMLEERSSRCVCCHDGSLLQNASPNSGNVSNNHASASIVRENDSPLSRTNVVPQPVGVPEKNRACRLLSWYTEGEIVADAVIAETDPKKFIHGMPIGFGAYKVSVKASRVDDALLYRQTNELKCIHDAIGTYISWAKDLILLD</sequence>
<keyword evidence="1" id="KW-0175">Coiled coil</keyword>
<evidence type="ECO:0000313" key="5">
    <source>
        <dbReference type="Proteomes" id="UP000316621"/>
    </source>
</evidence>
<dbReference type="Gramene" id="RZC45452">
    <property type="protein sequence ID" value="RZC45452"/>
    <property type="gene ID" value="C5167_038402"/>
</dbReference>
<dbReference type="InterPro" id="IPR004252">
    <property type="entry name" value="Probable_transposase_24"/>
</dbReference>
<evidence type="ECO:0000256" key="1">
    <source>
        <dbReference type="SAM" id="Coils"/>
    </source>
</evidence>
<name>A0A4Y7ICH5_PAPSO</name>
<organism evidence="4 5">
    <name type="scientific">Papaver somniferum</name>
    <name type="common">Opium poppy</name>
    <dbReference type="NCBI Taxonomy" id="3469"/>
    <lineage>
        <taxon>Eukaryota</taxon>
        <taxon>Viridiplantae</taxon>
        <taxon>Streptophyta</taxon>
        <taxon>Embryophyta</taxon>
        <taxon>Tracheophyta</taxon>
        <taxon>Spermatophyta</taxon>
        <taxon>Magnoliopsida</taxon>
        <taxon>Ranunculales</taxon>
        <taxon>Papaveraceae</taxon>
        <taxon>Papaveroideae</taxon>
        <taxon>Papaver</taxon>
    </lineage>
</organism>
<dbReference type="PANTHER" id="PTHR33018:SF31">
    <property type="entry name" value="TRANSPOSASE, PTTA_EN_SPM, PLANT"/>
    <property type="match status" value="1"/>
</dbReference>
<keyword evidence="5" id="KW-1185">Reference proteome</keyword>
<evidence type="ECO:0000256" key="2">
    <source>
        <dbReference type="SAM" id="MobiDB-lite"/>
    </source>
</evidence>
<feature type="domain" description="DUF8039" evidence="3">
    <location>
        <begin position="359"/>
        <end position="439"/>
    </location>
</feature>
<evidence type="ECO:0000313" key="4">
    <source>
        <dbReference type="EMBL" id="RZC45452.1"/>
    </source>
</evidence>
<gene>
    <name evidence="4" type="ORF">C5167_038402</name>
</gene>
<dbReference type="Pfam" id="PF26133">
    <property type="entry name" value="DUF8039"/>
    <property type="match status" value="1"/>
</dbReference>
<reference evidence="4 5" key="1">
    <citation type="journal article" date="2018" name="Science">
        <title>The opium poppy genome and morphinan production.</title>
        <authorList>
            <person name="Guo L."/>
            <person name="Winzer T."/>
            <person name="Yang X."/>
            <person name="Li Y."/>
            <person name="Ning Z."/>
            <person name="He Z."/>
            <person name="Teodor R."/>
            <person name="Lu Y."/>
            <person name="Bowser T.A."/>
            <person name="Graham I.A."/>
            <person name="Ye K."/>
        </authorList>
    </citation>
    <scope>NUCLEOTIDE SEQUENCE [LARGE SCALE GENOMIC DNA]</scope>
    <source>
        <strain evidence="5">cv. HN1</strain>
        <tissue evidence="4">Leaves</tissue>
    </source>
</reference>
<feature type="compositionally biased region" description="Basic and acidic residues" evidence="2">
    <location>
        <begin position="1"/>
        <end position="25"/>
    </location>
</feature>
<evidence type="ECO:0000259" key="3">
    <source>
        <dbReference type="Pfam" id="PF26133"/>
    </source>
</evidence>
<proteinExistence type="predicted"/>
<dbReference type="OMA" id="KKNINEC"/>
<dbReference type="InterPro" id="IPR058352">
    <property type="entry name" value="DUF8039"/>
</dbReference>
<accession>A0A4Y7ICH5</accession>
<dbReference type="Proteomes" id="UP000316621">
    <property type="component" value="Chromosome 1"/>
</dbReference>
<dbReference type="Pfam" id="PF03004">
    <property type="entry name" value="Transposase_24"/>
    <property type="match status" value="1"/>
</dbReference>